<reference evidence="1" key="1">
    <citation type="submission" date="2018-02" db="EMBL/GenBank/DDBJ databases">
        <title>The genomes of Aspergillus section Nigri reveals drivers in fungal speciation.</title>
        <authorList>
            <consortium name="DOE Joint Genome Institute"/>
            <person name="Vesth T.C."/>
            <person name="Nybo J."/>
            <person name="Theobald S."/>
            <person name="Brandl J."/>
            <person name="Frisvad J.C."/>
            <person name="Nielsen K.F."/>
            <person name="Lyhne E.K."/>
            <person name="Kogle M.E."/>
            <person name="Kuo A."/>
            <person name="Riley R."/>
            <person name="Clum A."/>
            <person name="Nolan M."/>
            <person name="Lipzen A."/>
            <person name="Salamov A."/>
            <person name="Henrissat B."/>
            <person name="Wiebenga A."/>
            <person name="De vries R.P."/>
            <person name="Grigoriev I.V."/>
            <person name="Mortensen U.H."/>
            <person name="Andersen M.R."/>
            <person name="Baker S.E."/>
        </authorList>
    </citation>
    <scope>NUCLEOTIDE SEQUENCE</scope>
    <source>
        <strain evidence="1">CBS 121060</strain>
    </source>
</reference>
<accession>A0ACD1H5A4</accession>
<proteinExistence type="predicted"/>
<dbReference type="EMBL" id="KZ824965">
    <property type="protein sequence ID" value="RAH68683.1"/>
    <property type="molecule type" value="Genomic_DNA"/>
</dbReference>
<sequence>MATEVSWLCCLFTRLDNLGAGFGTRRPLYIYGGLPMWHAPACFVLDETDTDNCTDTGMNQARITTNTQSPNLTTLTQSHHTTQHHAHNHSKSGSPPPPLLQESHITDVVWKRTNPKDKTPHRAPPIQILTSPIRPKVSQQR</sequence>
<gene>
    <name evidence="1" type="ORF">BO66DRAFT_393012</name>
</gene>
<organism evidence="1 2">
    <name type="scientific">Aspergillus aculeatinus CBS 121060</name>
    <dbReference type="NCBI Taxonomy" id="1448322"/>
    <lineage>
        <taxon>Eukaryota</taxon>
        <taxon>Fungi</taxon>
        <taxon>Dikarya</taxon>
        <taxon>Ascomycota</taxon>
        <taxon>Pezizomycotina</taxon>
        <taxon>Eurotiomycetes</taxon>
        <taxon>Eurotiomycetidae</taxon>
        <taxon>Eurotiales</taxon>
        <taxon>Aspergillaceae</taxon>
        <taxon>Aspergillus</taxon>
        <taxon>Aspergillus subgen. Circumdati</taxon>
    </lineage>
</organism>
<keyword evidence="2" id="KW-1185">Reference proteome</keyword>
<evidence type="ECO:0000313" key="2">
    <source>
        <dbReference type="Proteomes" id="UP000249661"/>
    </source>
</evidence>
<protein>
    <submittedName>
        <fullName evidence="1">Uncharacterized protein</fullName>
    </submittedName>
</protein>
<name>A0ACD1H5A4_9EURO</name>
<dbReference type="Proteomes" id="UP000249661">
    <property type="component" value="Unassembled WGS sequence"/>
</dbReference>
<evidence type="ECO:0000313" key="1">
    <source>
        <dbReference type="EMBL" id="RAH68683.1"/>
    </source>
</evidence>